<dbReference type="PANTHER" id="PTHR37463:SF1">
    <property type="entry name" value="DUF2256 DOMAIN-CONTAINING PROTEIN"/>
    <property type="match status" value="1"/>
</dbReference>
<dbReference type="InterPro" id="IPR017136">
    <property type="entry name" value="UCP037205"/>
</dbReference>
<keyword evidence="2" id="KW-1185">Reference proteome</keyword>
<dbReference type="PANTHER" id="PTHR37463">
    <property type="entry name" value="GSL3115 PROTEIN"/>
    <property type="match status" value="1"/>
</dbReference>
<name>A0ABS6MMT8_9GAMM</name>
<dbReference type="Proteomes" id="UP000704611">
    <property type="component" value="Unassembled WGS sequence"/>
</dbReference>
<protein>
    <submittedName>
        <fullName evidence="1">DUF2256 domain-containing protein</fullName>
    </submittedName>
</protein>
<dbReference type="PIRSF" id="PIRSF037205">
    <property type="entry name" value="UCP037205"/>
    <property type="match status" value="1"/>
</dbReference>
<reference evidence="1 2" key="1">
    <citation type="submission" date="2021-06" db="EMBL/GenBank/DDBJ databases">
        <title>Rheinheimera indica sp. nov., isolated from deep-sea sediment.</title>
        <authorList>
            <person name="Wang Z."/>
            <person name="Zhang X.-Y."/>
        </authorList>
    </citation>
    <scope>NUCLEOTIDE SEQUENCE [LARGE SCALE GENOMIC DNA]</scope>
    <source>
        <strain evidence="1 2">SM2107</strain>
    </source>
</reference>
<evidence type="ECO:0000313" key="1">
    <source>
        <dbReference type="EMBL" id="MBV2130122.1"/>
    </source>
</evidence>
<organism evidence="1 2">
    <name type="scientific">Arsukibacterium indicum</name>
    <dbReference type="NCBI Taxonomy" id="2848612"/>
    <lineage>
        <taxon>Bacteria</taxon>
        <taxon>Pseudomonadati</taxon>
        <taxon>Pseudomonadota</taxon>
        <taxon>Gammaproteobacteria</taxon>
        <taxon>Chromatiales</taxon>
        <taxon>Chromatiaceae</taxon>
        <taxon>Arsukibacterium</taxon>
    </lineage>
</organism>
<evidence type="ECO:0000313" key="2">
    <source>
        <dbReference type="Proteomes" id="UP000704611"/>
    </source>
</evidence>
<comment type="caution">
    <text evidence="1">The sequence shown here is derived from an EMBL/GenBank/DDBJ whole genome shotgun (WGS) entry which is preliminary data.</text>
</comment>
<dbReference type="Pfam" id="PF10013">
    <property type="entry name" value="DUF2256"/>
    <property type="match status" value="1"/>
</dbReference>
<dbReference type="EMBL" id="JAHRID010000006">
    <property type="protein sequence ID" value="MBV2130122.1"/>
    <property type="molecule type" value="Genomic_DNA"/>
</dbReference>
<sequence>MAHRKPFLPQKVCPCCQRTFNWRKKWQLNWANVIYCSERCRRSKTVNIPST</sequence>
<accession>A0ABS6MMT8</accession>
<proteinExistence type="predicted"/>
<gene>
    <name evidence="1" type="ORF">KQY15_13600</name>
</gene>
<dbReference type="RefSeq" id="WP_217670050.1">
    <property type="nucleotide sequence ID" value="NZ_JAHRID010000006.1"/>
</dbReference>